<keyword evidence="10" id="KW-0449">Lipoprotein</keyword>
<dbReference type="InterPro" id="IPR011924">
    <property type="entry name" value="LolD_lipo_ATP-bd"/>
</dbReference>
<accession>A0A8J6IVK2</accession>
<sequence>MNLLSCTNLSKSYNDGTSQVDVLKQVNFSLQSGEQVAILGNSGSGKSTLLHILGALDSPTEGQVTFQQQDIFAFSAKQQAQFRNQHLGFVYQMHHLLPEFSAIENVAMPLLIGKQSSSKAKKSAQNMLDRVGLSHRLEHKPSQLSGGERQRVAIARALVTNPSIVLADEPTGNLDDKTGQSIYELIRELKQDFQTSFVIVTHDQKLASKLDKIWQLQSGVLTQSAPKDMMVNV</sequence>
<dbReference type="PANTHER" id="PTHR24220:SF689">
    <property type="entry name" value="LIPOPROTEIN-RELEASING SYSTEM ATP-BINDING PROTEIN LOLD"/>
    <property type="match status" value="1"/>
</dbReference>
<evidence type="ECO:0000256" key="5">
    <source>
        <dbReference type="ARBA" id="ARBA00022840"/>
    </source>
</evidence>
<reference evidence="10" key="2">
    <citation type="submission" date="2020-08" db="EMBL/GenBank/DDBJ databases">
        <authorList>
            <person name="Lai Q."/>
        </authorList>
    </citation>
    <scope>NUCLEOTIDE SEQUENCE</scope>
    <source>
        <strain evidence="10">S27-2</strain>
    </source>
</reference>
<dbReference type="PROSITE" id="PS00211">
    <property type="entry name" value="ABC_TRANSPORTER_1"/>
    <property type="match status" value="1"/>
</dbReference>
<dbReference type="Pfam" id="PF00005">
    <property type="entry name" value="ABC_tran"/>
    <property type="match status" value="1"/>
</dbReference>
<dbReference type="CDD" id="cd03255">
    <property type="entry name" value="ABC_MJ0796_LolCDE_FtsE"/>
    <property type="match status" value="1"/>
</dbReference>
<reference evidence="10" key="1">
    <citation type="journal article" date="2018" name="Int. J. Syst. Evol. Microbiol.">
        <title>Neptunicella marina gen. nov., sp. nov., isolated from surface seawater.</title>
        <authorList>
            <person name="Liu X."/>
            <person name="Lai Q."/>
            <person name="Du Y."/>
            <person name="Zhang X."/>
            <person name="Liu Z."/>
            <person name="Sun F."/>
            <person name="Shao Z."/>
        </authorList>
    </citation>
    <scope>NUCLEOTIDE SEQUENCE</scope>
    <source>
        <strain evidence="10">S27-2</strain>
    </source>
</reference>
<comment type="function">
    <text evidence="8">Part of the ABC transporter complex LolCDE involved in the translocation of mature outer membrane-directed lipoproteins, from the inner membrane to the periplasmic chaperone, LolA. Responsible for the formation of the LolA-lipoprotein complex in an ATP-dependent manner.</text>
</comment>
<keyword evidence="1 8" id="KW-0813">Transport</keyword>
<keyword evidence="11" id="KW-1185">Reference proteome</keyword>
<keyword evidence="6 8" id="KW-1278">Translocase</keyword>
<protein>
    <recommendedName>
        <fullName evidence="8">Lipoprotein-releasing system ATP-binding protein LolD</fullName>
        <ecNumber evidence="8">7.6.2.-</ecNumber>
    </recommendedName>
</protein>
<dbReference type="Proteomes" id="UP000601768">
    <property type="component" value="Unassembled WGS sequence"/>
</dbReference>
<evidence type="ECO:0000313" key="10">
    <source>
        <dbReference type="EMBL" id="MBC3767014.1"/>
    </source>
</evidence>
<evidence type="ECO:0000256" key="3">
    <source>
        <dbReference type="ARBA" id="ARBA00022519"/>
    </source>
</evidence>
<gene>
    <name evidence="8 10" type="primary">lolD</name>
    <name evidence="10" type="ORF">H8B19_14095</name>
</gene>
<comment type="caution">
    <text evidence="10">The sequence shown here is derived from an EMBL/GenBank/DDBJ whole genome shotgun (WGS) entry which is preliminary data.</text>
</comment>
<organism evidence="10 11">
    <name type="scientific">Neptunicella marina</name>
    <dbReference type="NCBI Taxonomy" id="2125989"/>
    <lineage>
        <taxon>Bacteria</taxon>
        <taxon>Pseudomonadati</taxon>
        <taxon>Pseudomonadota</taxon>
        <taxon>Gammaproteobacteria</taxon>
        <taxon>Alteromonadales</taxon>
        <taxon>Alteromonadaceae</taxon>
        <taxon>Neptunicella</taxon>
    </lineage>
</organism>
<evidence type="ECO:0000256" key="2">
    <source>
        <dbReference type="ARBA" id="ARBA00022475"/>
    </source>
</evidence>
<dbReference type="PROSITE" id="PS50893">
    <property type="entry name" value="ABC_TRANSPORTER_2"/>
    <property type="match status" value="1"/>
</dbReference>
<evidence type="ECO:0000256" key="7">
    <source>
        <dbReference type="ARBA" id="ARBA00023136"/>
    </source>
</evidence>
<dbReference type="EMBL" id="JACNEP010000012">
    <property type="protein sequence ID" value="MBC3767014.1"/>
    <property type="molecule type" value="Genomic_DNA"/>
</dbReference>
<evidence type="ECO:0000256" key="6">
    <source>
        <dbReference type="ARBA" id="ARBA00022967"/>
    </source>
</evidence>
<comment type="similarity">
    <text evidence="8">Belongs to the ABC transporter superfamily. Lipoprotein translocase (TC 3.A.1.125) family.</text>
</comment>
<dbReference type="InterPro" id="IPR017911">
    <property type="entry name" value="MacB-like_ATP-bd"/>
</dbReference>
<dbReference type="RefSeq" id="WP_186507526.1">
    <property type="nucleotide sequence ID" value="NZ_JACNEP010000012.1"/>
</dbReference>
<name>A0A8J6IVK2_9ALTE</name>
<dbReference type="GO" id="GO:0005886">
    <property type="term" value="C:plasma membrane"/>
    <property type="evidence" value="ECO:0007669"/>
    <property type="project" value="UniProtKB-SubCell"/>
</dbReference>
<dbReference type="GO" id="GO:0022857">
    <property type="term" value="F:transmembrane transporter activity"/>
    <property type="evidence" value="ECO:0007669"/>
    <property type="project" value="TreeGrafter"/>
</dbReference>
<keyword evidence="7 8" id="KW-0472">Membrane</keyword>
<evidence type="ECO:0000259" key="9">
    <source>
        <dbReference type="PROSITE" id="PS50893"/>
    </source>
</evidence>
<dbReference type="PANTHER" id="PTHR24220">
    <property type="entry name" value="IMPORT ATP-BINDING PROTEIN"/>
    <property type="match status" value="1"/>
</dbReference>
<feature type="domain" description="ABC transporter" evidence="9">
    <location>
        <begin position="4"/>
        <end position="233"/>
    </location>
</feature>
<dbReference type="GO" id="GO:0044874">
    <property type="term" value="P:lipoprotein localization to outer membrane"/>
    <property type="evidence" value="ECO:0007669"/>
    <property type="project" value="TreeGrafter"/>
</dbReference>
<keyword evidence="5 8" id="KW-0067">ATP-binding</keyword>
<dbReference type="FunFam" id="3.40.50.300:FF:000230">
    <property type="entry name" value="Lipoprotein-releasing system ATP-binding protein LolD"/>
    <property type="match status" value="1"/>
</dbReference>
<dbReference type="InterPro" id="IPR003439">
    <property type="entry name" value="ABC_transporter-like_ATP-bd"/>
</dbReference>
<dbReference type="GO" id="GO:0089705">
    <property type="term" value="P:protein localization to outer membrane"/>
    <property type="evidence" value="ECO:0007669"/>
    <property type="project" value="TreeGrafter"/>
</dbReference>
<evidence type="ECO:0000256" key="1">
    <source>
        <dbReference type="ARBA" id="ARBA00022448"/>
    </source>
</evidence>
<dbReference type="InterPro" id="IPR003593">
    <property type="entry name" value="AAA+_ATPase"/>
</dbReference>
<comment type="subcellular location">
    <subcellularLocation>
        <location evidence="8">Cell inner membrane</location>
        <topology evidence="8">Peripheral membrane protein</topology>
    </subcellularLocation>
</comment>
<dbReference type="Gene3D" id="3.40.50.300">
    <property type="entry name" value="P-loop containing nucleotide triphosphate hydrolases"/>
    <property type="match status" value="1"/>
</dbReference>
<dbReference type="InterPro" id="IPR017871">
    <property type="entry name" value="ABC_transporter-like_CS"/>
</dbReference>
<dbReference type="GO" id="GO:0005524">
    <property type="term" value="F:ATP binding"/>
    <property type="evidence" value="ECO:0007669"/>
    <property type="project" value="UniProtKB-UniRule"/>
</dbReference>
<dbReference type="NCBIfam" id="TIGR02211">
    <property type="entry name" value="LolD_lipo_ex"/>
    <property type="match status" value="1"/>
</dbReference>
<dbReference type="AlphaFoldDB" id="A0A8J6IVK2"/>
<dbReference type="SMART" id="SM00382">
    <property type="entry name" value="AAA"/>
    <property type="match status" value="1"/>
</dbReference>
<dbReference type="InterPro" id="IPR015854">
    <property type="entry name" value="ABC_transpr_LolD-like"/>
</dbReference>
<dbReference type="InterPro" id="IPR027417">
    <property type="entry name" value="P-loop_NTPase"/>
</dbReference>
<dbReference type="SUPFAM" id="SSF52540">
    <property type="entry name" value="P-loop containing nucleoside triphosphate hydrolases"/>
    <property type="match status" value="1"/>
</dbReference>
<evidence type="ECO:0000313" key="11">
    <source>
        <dbReference type="Proteomes" id="UP000601768"/>
    </source>
</evidence>
<dbReference type="GO" id="GO:0016887">
    <property type="term" value="F:ATP hydrolysis activity"/>
    <property type="evidence" value="ECO:0007669"/>
    <property type="project" value="InterPro"/>
</dbReference>
<evidence type="ECO:0000256" key="4">
    <source>
        <dbReference type="ARBA" id="ARBA00022741"/>
    </source>
</evidence>
<keyword evidence="2 8" id="KW-1003">Cell membrane</keyword>
<dbReference type="EC" id="7.6.2.-" evidence="8"/>
<comment type="subunit">
    <text evidence="8">The complex is composed of two ATP-binding proteins (LolD) and two transmembrane proteins (LolC and LolE).</text>
</comment>
<keyword evidence="4 8" id="KW-0547">Nucleotide-binding</keyword>
<keyword evidence="3 8" id="KW-0997">Cell inner membrane</keyword>
<proteinExistence type="inferred from homology"/>
<evidence type="ECO:0000256" key="8">
    <source>
        <dbReference type="RuleBase" id="RU367068"/>
    </source>
</evidence>